<reference evidence="8 9" key="1">
    <citation type="journal article" date="2019" name="Int. J. Syst. Evol. Microbiol.">
        <title>The Global Catalogue of Microorganisms (GCM) 10K type strain sequencing project: providing services to taxonomists for standard genome sequencing and annotation.</title>
        <authorList>
            <consortium name="The Broad Institute Genomics Platform"/>
            <consortium name="The Broad Institute Genome Sequencing Center for Infectious Disease"/>
            <person name="Wu L."/>
            <person name="Ma J."/>
        </authorList>
    </citation>
    <scope>NUCLEOTIDE SEQUENCE [LARGE SCALE GENOMIC DNA]</scope>
    <source>
        <strain evidence="8 9">RDMS1</strain>
    </source>
</reference>
<dbReference type="Pfam" id="PF03787">
    <property type="entry name" value="RAMPs"/>
    <property type="match status" value="1"/>
</dbReference>
<keyword evidence="5" id="KW-0051">Antiviral defense</keyword>
<feature type="domain" description="CRISPR type III-associated protein" evidence="7">
    <location>
        <begin position="5"/>
        <end position="161"/>
    </location>
</feature>
<evidence type="ECO:0000256" key="2">
    <source>
        <dbReference type="ARBA" id="ARBA00006680"/>
    </source>
</evidence>
<dbReference type="InterPro" id="IPR010173">
    <property type="entry name" value="CRISPR-assoc_Csm5"/>
</dbReference>
<evidence type="ECO:0000256" key="3">
    <source>
        <dbReference type="ARBA" id="ARBA00016113"/>
    </source>
</evidence>
<evidence type="ECO:0000259" key="7">
    <source>
        <dbReference type="Pfam" id="PF03787"/>
    </source>
</evidence>
<comment type="caution">
    <text evidence="8">The sequence shown here is derived from an EMBL/GenBank/DDBJ whole genome shotgun (WGS) entry which is preliminary data.</text>
</comment>
<dbReference type="InterPro" id="IPR005537">
    <property type="entry name" value="RAMP_III_fam"/>
</dbReference>
<dbReference type="EMBL" id="JBHTAX010000006">
    <property type="protein sequence ID" value="MFC7193130.1"/>
    <property type="molecule type" value="Genomic_DNA"/>
</dbReference>
<sequence>MKIDLKVRSPTHIGSGDELSRHEYQFEDGQAFVPDIRTYFRDNPNEVDAFVTAIERSEPVNHIFDDGYSRYTLDSSWVNPDSIRGSVSVALKDGSDVPYIPGTSLKGWIRTTLAYRALENGASLHRVNKQAINDLFRVGKGETRDDLLRCVTVQDAHPVSEAELPSVRSRRTRWIGRERCEKGVGLCRVSHARNGVHDRCLCE</sequence>
<name>A0ABD5YUX2_9EURY</name>
<accession>A0ABD5YUX2</accession>
<dbReference type="PANTHER" id="PTHR38007">
    <property type="entry name" value="CRISPR SYSTEM CMS PROTEIN CSM5"/>
    <property type="match status" value="1"/>
</dbReference>
<evidence type="ECO:0000256" key="6">
    <source>
        <dbReference type="ARBA" id="ARBA00031720"/>
    </source>
</evidence>
<dbReference type="AlphaFoldDB" id="A0ABD5YUX2"/>
<dbReference type="GO" id="GO:0051607">
    <property type="term" value="P:defense response to virus"/>
    <property type="evidence" value="ECO:0007669"/>
    <property type="project" value="UniProtKB-KW"/>
</dbReference>
<dbReference type="RefSeq" id="WP_390206962.1">
    <property type="nucleotide sequence ID" value="NZ_JBHSZC010000005.1"/>
</dbReference>
<evidence type="ECO:0000313" key="9">
    <source>
        <dbReference type="Proteomes" id="UP001596417"/>
    </source>
</evidence>
<gene>
    <name evidence="8" type="primary">csm5</name>
    <name evidence="8" type="ORF">ACFQL7_27355</name>
</gene>
<keyword evidence="9" id="KW-1185">Reference proteome</keyword>
<evidence type="ECO:0000256" key="1">
    <source>
        <dbReference type="ARBA" id="ARBA00003088"/>
    </source>
</evidence>
<evidence type="ECO:0000313" key="8">
    <source>
        <dbReference type="EMBL" id="MFC7193130.1"/>
    </source>
</evidence>
<evidence type="ECO:0000256" key="5">
    <source>
        <dbReference type="ARBA" id="ARBA00023118"/>
    </source>
</evidence>
<evidence type="ECO:0000256" key="4">
    <source>
        <dbReference type="ARBA" id="ARBA00022884"/>
    </source>
</evidence>
<proteinExistence type="inferred from homology"/>
<dbReference type="PANTHER" id="PTHR38007:SF1">
    <property type="entry name" value="CRISPR SYSTEM CMS PROTEIN CSM5"/>
    <property type="match status" value="1"/>
</dbReference>
<organism evidence="8 9">
    <name type="scientific">Halocatena marina</name>
    <dbReference type="NCBI Taxonomy" id="2934937"/>
    <lineage>
        <taxon>Archaea</taxon>
        <taxon>Methanobacteriati</taxon>
        <taxon>Methanobacteriota</taxon>
        <taxon>Stenosarchaea group</taxon>
        <taxon>Halobacteria</taxon>
        <taxon>Halobacteriales</taxon>
        <taxon>Natronomonadaceae</taxon>
        <taxon>Halocatena</taxon>
    </lineage>
</organism>
<dbReference type="GO" id="GO:0003723">
    <property type="term" value="F:RNA binding"/>
    <property type="evidence" value="ECO:0007669"/>
    <property type="project" value="UniProtKB-KW"/>
</dbReference>
<comment type="similarity">
    <text evidence="2">Belongs to the CRISPR-associated Csm5 family.</text>
</comment>
<dbReference type="Proteomes" id="UP001596417">
    <property type="component" value="Unassembled WGS sequence"/>
</dbReference>
<comment type="function">
    <text evidence="1">This subunit might be involved in maturation of a crRNA intermediate to its mature form.</text>
</comment>
<keyword evidence="4" id="KW-0694">RNA-binding</keyword>
<protein>
    <recommendedName>
        <fullName evidence="3">CRISPR system Cms protein Csm5</fullName>
    </recommendedName>
    <alternativeName>
        <fullName evidence="6">CRISPR type III A-associated protein Csm5</fullName>
    </alternativeName>
</protein>
<dbReference type="NCBIfam" id="TIGR01899">
    <property type="entry name" value="cas_TM1807_csm5"/>
    <property type="match status" value="1"/>
</dbReference>